<reference evidence="1" key="1">
    <citation type="journal article" date="2014" name="Front. Microbiol.">
        <title>High frequency of phylogenetically diverse reductive dehalogenase-homologous genes in deep subseafloor sedimentary metagenomes.</title>
        <authorList>
            <person name="Kawai M."/>
            <person name="Futagami T."/>
            <person name="Toyoda A."/>
            <person name="Takaki Y."/>
            <person name="Nishi S."/>
            <person name="Hori S."/>
            <person name="Arai W."/>
            <person name="Tsubouchi T."/>
            <person name="Morono Y."/>
            <person name="Uchiyama I."/>
            <person name="Ito T."/>
            <person name="Fujiyama A."/>
            <person name="Inagaki F."/>
            <person name="Takami H."/>
        </authorList>
    </citation>
    <scope>NUCLEOTIDE SEQUENCE</scope>
    <source>
        <strain evidence="1">Expedition CK06-06</strain>
    </source>
</reference>
<evidence type="ECO:0000313" key="1">
    <source>
        <dbReference type="EMBL" id="GAI06987.1"/>
    </source>
</evidence>
<name>X1KIY1_9ZZZZ</name>
<protein>
    <submittedName>
        <fullName evidence="1">Uncharacterized protein</fullName>
    </submittedName>
</protein>
<gene>
    <name evidence="1" type="ORF">S06H3_19555</name>
</gene>
<accession>X1KIY1</accession>
<dbReference type="AlphaFoldDB" id="X1KIY1"/>
<dbReference type="EMBL" id="BARV01010023">
    <property type="protein sequence ID" value="GAI06987.1"/>
    <property type="molecule type" value="Genomic_DNA"/>
</dbReference>
<proteinExistence type="predicted"/>
<organism evidence="1">
    <name type="scientific">marine sediment metagenome</name>
    <dbReference type="NCBI Taxonomy" id="412755"/>
    <lineage>
        <taxon>unclassified sequences</taxon>
        <taxon>metagenomes</taxon>
        <taxon>ecological metagenomes</taxon>
    </lineage>
</organism>
<comment type="caution">
    <text evidence="1">The sequence shown here is derived from an EMBL/GenBank/DDBJ whole genome shotgun (WGS) entry which is preliminary data.</text>
</comment>
<sequence>MDIDRRKLLRRLITEDLWKRLSPEEVRLCLLLIISIDETKKIGKLEKRDRS</sequence>